<proteinExistence type="predicted"/>
<name>A0A2H3DM48_ARMGA</name>
<reference evidence="3" key="1">
    <citation type="journal article" date="2017" name="Nat. Ecol. Evol.">
        <title>Genome expansion and lineage-specific genetic innovations in the forest pathogenic fungi Armillaria.</title>
        <authorList>
            <person name="Sipos G."/>
            <person name="Prasanna A.N."/>
            <person name="Walter M.C."/>
            <person name="O'Connor E."/>
            <person name="Balint B."/>
            <person name="Krizsan K."/>
            <person name="Kiss B."/>
            <person name="Hess J."/>
            <person name="Varga T."/>
            <person name="Slot J."/>
            <person name="Riley R."/>
            <person name="Boka B."/>
            <person name="Rigling D."/>
            <person name="Barry K."/>
            <person name="Lee J."/>
            <person name="Mihaltcheva S."/>
            <person name="LaButti K."/>
            <person name="Lipzen A."/>
            <person name="Waldron R."/>
            <person name="Moloney N.M."/>
            <person name="Sperisen C."/>
            <person name="Kredics L."/>
            <person name="Vagvoelgyi C."/>
            <person name="Patrignani A."/>
            <person name="Fitzpatrick D."/>
            <person name="Nagy I."/>
            <person name="Doyle S."/>
            <person name="Anderson J.B."/>
            <person name="Grigoriev I.V."/>
            <person name="Gueldener U."/>
            <person name="Muensterkoetter M."/>
            <person name="Nagy L.G."/>
        </authorList>
    </citation>
    <scope>NUCLEOTIDE SEQUENCE [LARGE SCALE GENOMIC DNA]</scope>
    <source>
        <strain evidence="3">Ar21-2</strain>
    </source>
</reference>
<dbReference type="OMA" id="AYPWRGT"/>
<feature type="transmembrane region" description="Helical" evidence="1">
    <location>
        <begin position="12"/>
        <end position="31"/>
    </location>
</feature>
<dbReference type="EMBL" id="KZ293666">
    <property type="protein sequence ID" value="PBK90157.1"/>
    <property type="molecule type" value="Genomic_DNA"/>
</dbReference>
<keyword evidence="1" id="KW-0472">Membrane</keyword>
<dbReference type="AlphaFoldDB" id="A0A2H3DM48"/>
<dbReference type="OrthoDB" id="3001227at2759"/>
<dbReference type="Proteomes" id="UP000217790">
    <property type="component" value="Unassembled WGS sequence"/>
</dbReference>
<evidence type="ECO:0000313" key="2">
    <source>
        <dbReference type="EMBL" id="PBK90157.1"/>
    </source>
</evidence>
<protein>
    <submittedName>
        <fullName evidence="2">Uncharacterized protein</fullName>
    </submittedName>
</protein>
<evidence type="ECO:0000313" key="3">
    <source>
        <dbReference type="Proteomes" id="UP000217790"/>
    </source>
</evidence>
<accession>A0A2H3DM48</accession>
<keyword evidence="1" id="KW-0812">Transmembrane</keyword>
<keyword evidence="1" id="KW-1133">Transmembrane helix</keyword>
<keyword evidence="3" id="KW-1185">Reference proteome</keyword>
<organism evidence="2 3">
    <name type="scientific">Armillaria gallica</name>
    <name type="common">Bulbous honey fungus</name>
    <name type="synonym">Armillaria bulbosa</name>
    <dbReference type="NCBI Taxonomy" id="47427"/>
    <lineage>
        <taxon>Eukaryota</taxon>
        <taxon>Fungi</taxon>
        <taxon>Dikarya</taxon>
        <taxon>Basidiomycota</taxon>
        <taxon>Agaricomycotina</taxon>
        <taxon>Agaricomycetes</taxon>
        <taxon>Agaricomycetidae</taxon>
        <taxon>Agaricales</taxon>
        <taxon>Marasmiineae</taxon>
        <taxon>Physalacriaceae</taxon>
        <taxon>Armillaria</taxon>
    </lineage>
</organism>
<evidence type="ECO:0000256" key="1">
    <source>
        <dbReference type="SAM" id="Phobius"/>
    </source>
</evidence>
<sequence length="344" mass="38199">MLAYPWRGTTPLVCIILVGLTILLVFVNIPLSAYDVVQEFTYSPNDTSQSPPFSNMIPTFLRHTAGDFTPQTFRVGDTIQIYPSVFTYVIVEALPDSFPYYNNPLSSCDVLNISLSLRKEESISFSATVSCWIPTDYKMTLNTSHASMQYHLQGGVNNDAIHYLDGIFIDLEYGWDSENVTLTSKNEGGSTPTTVQNVTGIDLSVFPCCVCTNWFNESHIYGISSQYDPLLYDHPPCDDNVAKFQATGMAVYYGQDGSFSYMNIIPGGNILPSDQELEVPSNVQLVLQNALQAIYSTIRVDLGVSPPNQIFALRAYLRSLFSSLGPTVRILLIVMSVMLSMSWT</sequence>
<dbReference type="InParanoid" id="A0A2H3DM48"/>
<gene>
    <name evidence="2" type="ORF">ARMGADRAFT_306480</name>
</gene>